<dbReference type="OrthoDB" id="256333at2759"/>
<evidence type="ECO:0008006" key="3">
    <source>
        <dbReference type="Google" id="ProtNLM"/>
    </source>
</evidence>
<sequence>MFFAEATPKTVMKLIGIPELTLYHLKSHLQVKYIEENFPNISSRIIGSTKDGYEAHGDSRTYPIPSKEPFTESTILGCAIFTAYGAMRHAANMRAGDAVAVIGISGVGSR</sequence>
<dbReference type="Gene3D" id="3.90.180.10">
    <property type="entry name" value="Medium-chain alcohol dehydrogenases, catalytic domain"/>
    <property type="match status" value="1"/>
</dbReference>
<dbReference type="EMBL" id="JADFTS010000004">
    <property type="protein sequence ID" value="KAF9607859.1"/>
    <property type="molecule type" value="Genomic_DNA"/>
</dbReference>
<evidence type="ECO:0000313" key="2">
    <source>
        <dbReference type="Proteomes" id="UP000631114"/>
    </source>
</evidence>
<dbReference type="Gene3D" id="1.10.10.60">
    <property type="entry name" value="Homeodomain-like"/>
    <property type="match status" value="1"/>
</dbReference>
<accession>A0A835HZE0</accession>
<comment type="caution">
    <text evidence="1">The sequence shown here is derived from an EMBL/GenBank/DDBJ whole genome shotgun (WGS) entry which is preliminary data.</text>
</comment>
<gene>
    <name evidence="1" type="ORF">IFM89_003563</name>
</gene>
<dbReference type="InterPro" id="IPR036291">
    <property type="entry name" value="NAD(P)-bd_dom_sf"/>
</dbReference>
<protein>
    <recommendedName>
        <fullName evidence="3">Alcohol dehydrogenase</fullName>
    </recommendedName>
</protein>
<reference evidence="1 2" key="1">
    <citation type="submission" date="2020-10" db="EMBL/GenBank/DDBJ databases">
        <title>The Coptis chinensis genome and diversification of protoberbering-type alkaloids.</title>
        <authorList>
            <person name="Wang B."/>
            <person name="Shu S."/>
            <person name="Song C."/>
            <person name="Liu Y."/>
        </authorList>
    </citation>
    <scope>NUCLEOTIDE SEQUENCE [LARGE SCALE GENOMIC DNA]</scope>
    <source>
        <strain evidence="1">HL-2020</strain>
        <tissue evidence="1">Leaf</tissue>
    </source>
</reference>
<organism evidence="1 2">
    <name type="scientific">Coptis chinensis</name>
    <dbReference type="NCBI Taxonomy" id="261450"/>
    <lineage>
        <taxon>Eukaryota</taxon>
        <taxon>Viridiplantae</taxon>
        <taxon>Streptophyta</taxon>
        <taxon>Embryophyta</taxon>
        <taxon>Tracheophyta</taxon>
        <taxon>Spermatophyta</taxon>
        <taxon>Magnoliopsida</taxon>
        <taxon>Ranunculales</taxon>
        <taxon>Ranunculaceae</taxon>
        <taxon>Coptidoideae</taxon>
        <taxon>Coptis</taxon>
    </lineage>
</organism>
<dbReference type="Proteomes" id="UP000631114">
    <property type="component" value="Unassembled WGS sequence"/>
</dbReference>
<name>A0A835HZE0_9MAGN</name>
<keyword evidence="2" id="KW-1185">Reference proteome</keyword>
<dbReference type="AlphaFoldDB" id="A0A835HZE0"/>
<evidence type="ECO:0000313" key="1">
    <source>
        <dbReference type="EMBL" id="KAF9607859.1"/>
    </source>
</evidence>
<proteinExistence type="predicted"/>
<dbReference type="SUPFAM" id="SSF51735">
    <property type="entry name" value="NAD(P)-binding Rossmann-fold domains"/>
    <property type="match status" value="1"/>
</dbReference>